<keyword evidence="7" id="KW-0560">Oxidoreductase</keyword>
<dbReference type="EMBL" id="QOKY01000198">
    <property type="protein sequence ID" value="RMZ53324.1"/>
    <property type="molecule type" value="Genomic_DNA"/>
</dbReference>
<evidence type="ECO:0000256" key="2">
    <source>
        <dbReference type="ARBA" id="ARBA00005272"/>
    </source>
</evidence>
<dbReference type="SUPFAM" id="SSF51905">
    <property type="entry name" value="FAD/NAD(P)-binding domain"/>
    <property type="match status" value="2"/>
</dbReference>
<dbReference type="PANTHER" id="PTHR43706:SF13">
    <property type="entry name" value="NADH DEHYDROGENASE-RELATED"/>
    <property type="match status" value="1"/>
</dbReference>
<evidence type="ECO:0000256" key="8">
    <source>
        <dbReference type="ARBA" id="ARBA00023027"/>
    </source>
</evidence>
<keyword evidence="5" id="KW-0999">Mitochondrion inner membrane</keyword>
<dbReference type="InterPro" id="IPR023753">
    <property type="entry name" value="FAD/NAD-binding_dom"/>
</dbReference>
<keyword evidence="4" id="KW-0285">Flavoprotein</keyword>
<evidence type="ECO:0000256" key="10">
    <source>
        <dbReference type="ARBA" id="ARBA00049010"/>
    </source>
</evidence>
<comment type="catalytic activity">
    <reaction evidence="9">
        <text>a quinone + NADH + H(+) = a quinol + NAD(+)</text>
        <dbReference type="Rhea" id="RHEA:46160"/>
        <dbReference type="ChEBI" id="CHEBI:15378"/>
        <dbReference type="ChEBI" id="CHEBI:24646"/>
        <dbReference type="ChEBI" id="CHEBI:57540"/>
        <dbReference type="ChEBI" id="CHEBI:57945"/>
        <dbReference type="ChEBI" id="CHEBI:132124"/>
        <dbReference type="EC" id="1.6.5.9"/>
    </reaction>
</comment>
<reference evidence="14" key="1">
    <citation type="journal article" date="2018" name="Algal Res.">
        <title>Characterization of plant carbon substrate utilization by Auxenochlorella protothecoides.</title>
        <authorList>
            <person name="Vogler B.W."/>
            <person name="Starkenburg S.R."/>
            <person name="Sudasinghe N."/>
            <person name="Schambach J.Y."/>
            <person name="Rollin J.A."/>
            <person name="Pattathil S."/>
            <person name="Barry A.N."/>
        </authorList>
    </citation>
    <scope>NUCLEOTIDE SEQUENCE [LARGE SCALE GENOMIC DNA]</scope>
    <source>
        <strain evidence="14">UTEX 25</strain>
    </source>
</reference>
<comment type="caution">
    <text evidence="13">The sequence shown here is derived from an EMBL/GenBank/DDBJ whole genome shotgun (WGS) entry which is preliminary data.</text>
</comment>
<dbReference type="InterPro" id="IPR045024">
    <property type="entry name" value="NDH-2"/>
</dbReference>
<evidence type="ECO:0000256" key="9">
    <source>
        <dbReference type="ARBA" id="ARBA00047599"/>
    </source>
</evidence>
<evidence type="ECO:0000256" key="7">
    <source>
        <dbReference type="ARBA" id="ARBA00023002"/>
    </source>
</evidence>
<proteinExistence type="inferred from homology"/>
<dbReference type="GO" id="GO:0050136">
    <property type="term" value="F:NADH dehydrogenase (quinone) (non-electrogenic) activity"/>
    <property type="evidence" value="ECO:0007669"/>
    <property type="project" value="UniProtKB-EC"/>
</dbReference>
<dbReference type="InterPro" id="IPR036188">
    <property type="entry name" value="FAD/NAD-bd_sf"/>
</dbReference>
<keyword evidence="6" id="KW-0274">FAD</keyword>
<dbReference type="Gene3D" id="3.50.50.100">
    <property type="match status" value="1"/>
</dbReference>
<dbReference type="PANTHER" id="PTHR43706">
    <property type="entry name" value="NADH DEHYDROGENASE"/>
    <property type="match status" value="1"/>
</dbReference>
<evidence type="ECO:0000256" key="3">
    <source>
        <dbReference type="ARBA" id="ARBA00012637"/>
    </source>
</evidence>
<evidence type="ECO:0000256" key="5">
    <source>
        <dbReference type="ARBA" id="ARBA00022792"/>
    </source>
</evidence>
<dbReference type="EC" id="1.6.5.9" evidence="3"/>
<feature type="domain" description="FAD/NAD(P)-binding" evidence="11">
    <location>
        <begin position="43"/>
        <end position="332"/>
    </location>
</feature>
<evidence type="ECO:0000256" key="4">
    <source>
        <dbReference type="ARBA" id="ARBA00022630"/>
    </source>
</evidence>
<accession>A0A3M7KU00</accession>
<dbReference type="InterPro" id="IPR054585">
    <property type="entry name" value="NDH2-like_C"/>
</dbReference>
<dbReference type="Pfam" id="PF07992">
    <property type="entry name" value="Pyr_redox_2"/>
    <property type="match status" value="1"/>
</dbReference>
<comment type="catalytic activity">
    <reaction evidence="10">
        <text>a ubiquinone + NADH + H(+) = a ubiquinol + NAD(+)</text>
        <dbReference type="Rhea" id="RHEA:23152"/>
        <dbReference type="Rhea" id="RHEA-COMP:9565"/>
        <dbReference type="Rhea" id="RHEA-COMP:9566"/>
        <dbReference type="ChEBI" id="CHEBI:15378"/>
        <dbReference type="ChEBI" id="CHEBI:16389"/>
        <dbReference type="ChEBI" id="CHEBI:17976"/>
        <dbReference type="ChEBI" id="CHEBI:57540"/>
        <dbReference type="ChEBI" id="CHEBI:57945"/>
    </reaction>
</comment>
<organism evidence="13 14">
    <name type="scientific">Auxenochlorella protothecoides</name>
    <name type="common">Green microalga</name>
    <name type="synonym">Chlorella protothecoides</name>
    <dbReference type="NCBI Taxonomy" id="3075"/>
    <lineage>
        <taxon>Eukaryota</taxon>
        <taxon>Viridiplantae</taxon>
        <taxon>Chlorophyta</taxon>
        <taxon>core chlorophytes</taxon>
        <taxon>Trebouxiophyceae</taxon>
        <taxon>Chlorellales</taxon>
        <taxon>Chlorellaceae</taxon>
        <taxon>Auxenochlorella</taxon>
    </lineage>
</organism>
<dbReference type="PRINTS" id="PR00368">
    <property type="entry name" value="FADPNR"/>
</dbReference>
<dbReference type="Pfam" id="PF22366">
    <property type="entry name" value="NDH2_C"/>
    <property type="match status" value="1"/>
</dbReference>
<evidence type="ECO:0000259" key="12">
    <source>
        <dbReference type="Pfam" id="PF22366"/>
    </source>
</evidence>
<keyword evidence="5" id="KW-0496">Mitochondrion</keyword>
<dbReference type="Proteomes" id="UP000279271">
    <property type="component" value="Unassembled WGS sequence"/>
</dbReference>
<dbReference type="AlphaFoldDB" id="A0A3M7KU00"/>
<comment type="similarity">
    <text evidence="2">Belongs to the NADH dehydrogenase family.</text>
</comment>
<evidence type="ECO:0000256" key="1">
    <source>
        <dbReference type="ARBA" id="ARBA00004637"/>
    </source>
</evidence>
<evidence type="ECO:0000313" key="14">
    <source>
        <dbReference type="Proteomes" id="UP000279271"/>
    </source>
</evidence>
<evidence type="ECO:0000313" key="13">
    <source>
        <dbReference type="EMBL" id="RMZ53324.1"/>
    </source>
</evidence>
<dbReference type="GO" id="GO:0005743">
    <property type="term" value="C:mitochondrial inner membrane"/>
    <property type="evidence" value="ECO:0007669"/>
    <property type="project" value="UniProtKB-SubCell"/>
</dbReference>
<evidence type="ECO:0000256" key="6">
    <source>
        <dbReference type="ARBA" id="ARBA00022827"/>
    </source>
</evidence>
<keyword evidence="8" id="KW-0520">NAD</keyword>
<feature type="domain" description="External alternative NADH-ubiquinone oxidoreductase-like C-terminal" evidence="12">
    <location>
        <begin position="425"/>
        <end position="489"/>
    </location>
</feature>
<sequence length="489" mass="52716">MLAIAKAFSRALGGRGIETLGVRAYAKALGDQSTLPLSTGRPRLVILGTGWGGARLARDIDPKKFDITIISPRNHMVFTPLIASSCVGTLEPRSVTVPITDIQPALRLPQNNFLLAECDAVHTQDRLVECSSTHDGLKFFVQYDVLAIATGSQGSTFGIPGVTEYTMPLRDAANSTDIRTRLIQNWGESSIPGRSPAERARLLHVCVVGGGPTGVEFAGELADFVRKDLAKLDPNRARDMRITLIEADQLLSSFDARLREYAALKLTRAGVHLVKGIVKEVRKDELELKNGAVIPYGLCVWSTGVGPTSFSLSLPFEKTMRGRLAVDDRLRVLARHADGRGPTSLEDVSMIQEERAAAGQPTGRPIPCIFGLGDVAATQETPLPALAQVAEQQGRYLARALNEAAGQPGGLAGGLEGAPPFQYHHLGSMASVGGTSAVIELGGSGQQHVRWSGFTSWIAWRSAYLTRLGTMKHRLYVMSDWTMSLIFGR</sequence>
<name>A0A3M7KU00_AUXPR</name>
<gene>
    <name evidence="13" type="ORF">APUTEX25_004812</name>
</gene>
<keyword evidence="5" id="KW-0472">Membrane</keyword>
<protein>
    <recommendedName>
        <fullName evidence="3">NADH:ubiquinone reductase (non-electrogenic)</fullName>
        <ecNumber evidence="3">1.6.5.9</ecNumber>
    </recommendedName>
</protein>
<evidence type="ECO:0000259" key="11">
    <source>
        <dbReference type="Pfam" id="PF07992"/>
    </source>
</evidence>
<comment type="subcellular location">
    <subcellularLocation>
        <location evidence="1">Mitochondrion inner membrane</location>
        <topology evidence="1">Peripheral membrane protein</topology>
    </subcellularLocation>
</comment>